<proteinExistence type="predicted"/>
<dbReference type="InterPro" id="IPR011006">
    <property type="entry name" value="CheY-like_superfamily"/>
</dbReference>
<dbReference type="Gene3D" id="3.40.50.2300">
    <property type="match status" value="1"/>
</dbReference>
<dbReference type="RefSeq" id="WP_416205238.1">
    <property type="nucleotide sequence ID" value="NZ_JBBKTX010000005.1"/>
</dbReference>
<dbReference type="CDD" id="cd00009">
    <property type="entry name" value="AAA"/>
    <property type="match status" value="1"/>
</dbReference>
<keyword evidence="5" id="KW-0804">Transcription</keyword>
<dbReference type="InterPro" id="IPR003593">
    <property type="entry name" value="AAA+_ATPase"/>
</dbReference>
<evidence type="ECO:0000313" key="10">
    <source>
        <dbReference type="Proteomes" id="UP001620597"/>
    </source>
</evidence>
<dbReference type="SUPFAM" id="SSF52172">
    <property type="entry name" value="CheY-like"/>
    <property type="match status" value="1"/>
</dbReference>
<dbReference type="SMART" id="SM00382">
    <property type="entry name" value="AAA"/>
    <property type="match status" value="1"/>
</dbReference>
<keyword evidence="10" id="KW-1185">Reference proteome</keyword>
<organism evidence="9 10">
    <name type="scientific">Oceanobacter antarcticus</name>
    <dbReference type="NCBI Taxonomy" id="3133425"/>
    <lineage>
        <taxon>Bacteria</taxon>
        <taxon>Pseudomonadati</taxon>
        <taxon>Pseudomonadota</taxon>
        <taxon>Gammaproteobacteria</taxon>
        <taxon>Oceanospirillales</taxon>
        <taxon>Oceanospirillaceae</taxon>
        <taxon>Oceanobacter</taxon>
    </lineage>
</organism>
<evidence type="ECO:0000256" key="6">
    <source>
        <dbReference type="PROSITE-ProRule" id="PRU00169"/>
    </source>
</evidence>
<dbReference type="InterPro" id="IPR009057">
    <property type="entry name" value="Homeodomain-like_sf"/>
</dbReference>
<dbReference type="Gene3D" id="1.10.8.60">
    <property type="match status" value="1"/>
</dbReference>
<sequence length="474" mass="52733">MTKSTQLAKLLLVEDSQSTAMVYAAYLDGLFDVTVVYTGNDAIEALSCHHFDLAVLDVQLPDISGLEVLKVLRAQDQALPVVVITAHSTVEVAVEAMRLGGNDFLTKPFDKTRFQHTLRQVMKTVQLSSLVETYEKTFERNHFYSMVGSSLPMQAVYRIIESAASSKATVFITGESGTGKELCAEALHRESPRNQKPFIALNCAAIPMELMESEIFGHIKGAFSGASQSREGAAQRAHGGTLFLDEIGEMPLALQSKLLRFIQLGTFQAVGSNQEVTVDVRFVCATNRDPLEEVRAGRFREDLFYRLNVIPIHMPPLRERGQDILRIANAFLQTFNEDEGKSFQGISREVNDRLMSYQWPGNVRELANVLRNMVVPNQGQQIETSHLPDFFQKQENAPALAAVLKPVVVVADEPVAADTPILPLWLEEKRIIERAIDHYQGNIPKAAAMLDISASTIYRKKQFWAAQDAKQAGR</sequence>
<dbReference type="InterPro" id="IPR002078">
    <property type="entry name" value="Sigma_54_int"/>
</dbReference>
<dbReference type="Pfam" id="PF02954">
    <property type="entry name" value="HTH_8"/>
    <property type="match status" value="1"/>
</dbReference>
<keyword evidence="2" id="KW-0067">ATP-binding</keyword>
<dbReference type="InterPro" id="IPR025943">
    <property type="entry name" value="Sigma_54_int_dom_ATP-bd_2"/>
</dbReference>
<dbReference type="InterPro" id="IPR027417">
    <property type="entry name" value="P-loop_NTPase"/>
</dbReference>
<dbReference type="PROSITE" id="PS00676">
    <property type="entry name" value="SIGMA54_INTERACT_2"/>
    <property type="match status" value="1"/>
</dbReference>
<comment type="caution">
    <text evidence="9">The sequence shown here is derived from an EMBL/GenBank/DDBJ whole genome shotgun (WGS) entry which is preliminary data.</text>
</comment>
<evidence type="ECO:0000256" key="3">
    <source>
        <dbReference type="ARBA" id="ARBA00023015"/>
    </source>
</evidence>
<dbReference type="SUPFAM" id="SSF46689">
    <property type="entry name" value="Homeodomain-like"/>
    <property type="match status" value="1"/>
</dbReference>
<feature type="domain" description="Response regulatory" evidence="8">
    <location>
        <begin position="9"/>
        <end position="122"/>
    </location>
</feature>
<dbReference type="Pfam" id="PF00158">
    <property type="entry name" value="Sigma54_activat"/>
    <property type="match status" value="1"/>
</dbReference>
<keyword evidence="4" id="KW-0238">DNA-binding</keyword>
<dbReference type="PROSITE" id="PS50110">
    <property type="entry name" value="RESPONSE_REGULATORY"/>
    <property type="match status" value="1"/>
</dbReference>
<dbReference type="Pfam" id="PF00072">
    <property type="entry name" value="Response_reg"/>
    <property type="match status" value="1"/>
</dbReference>
<dbReference type="Proteomes" id="UP001620597">
    <property type="component" value="Unassembled WGS sequence"/>
</dbReference>
<evidence type="ECO:0000256" key="1">
    <source>
        <dbReference type="ARBA" id="ARBA00022741"/>
    </source>
</evidence>
<dbReference type="SUPFAM" id="SSF52540">
    <property type="entry name" value="P-loop containing nucleoside triphosphate hydrolases"/>
    <property type="match status" value="1"/>
</dbReference>
<dbReference type="PANTHER" id="PTHR32071:SF117">
    <property type="entry name" value="PTS-DEPENDENT DIHYDROXYACETONE KINASE OPERON REGULATORY PROTEIN-RELATED"/>
    <property type="match status" value="1"/>
</dbReference>
<dbReference type="PROSITE" id="PS00688">
    <property type="entry name" value="SIGMA54_INTERACT_3"/>
    <property type="match status" value="1"/>
</dbReference>
<protein>
    <submittedName>
        <fullName evidence="9">Sigma-54 dependent transcriptional regulator</fullName>
    </submittedName>
</protein>
<dbReference type="InterPro" id="IPR001789">
    <property type="entry name" value="Sig_transdc_resp-reg_receiver"/>
</dbReference>
<evidence type="ECO:0000259" key="8">
    <source>
        <dbReference type="PROSITE" id="PS50110"/>
    </source>
</evidence>
<evidence type="ECO:0000256" key="4">
    <source>
        <dbReference type="ARBA" id="ARBA00023125"/>
    </source>
</evidence>
<dbReference type="Pfam" id="PF25601">
    <property type="entry name" value="AAA_lid_14"/>
    <property type="match status" value="1"/>
</dbReference>
<dbReference type="InterPro" id="IPR058031">
    <property type="entry name" value="AAA_lid_NorR"/>
</dbReference>
<evidence type="ECO:0000256" key="5">
    <source>
        <dbReference type="ARBA" id="ARBA00023163"/>
    </source>
</evidence>
<keyword evidence="6" id="KW-0597">Phosphoprotein</keyword>
<feature type="domain" description="Sigma-54 factor interaction" evidence="7">
    <location>
        <begin position="146"/>
        <end position="375"/>
    </location>
</feature>
<evidence type="ECO:0000259" key="7">
    <source>
        <dbReference type="PROSITE" id="PS50045"/>
    </source>
</evidence>
<dbReference type="EMBL" id="JBBKTX010000005">
    <property type="protein sequence ID" value="MFK4751878.1"/>
    <property type="molecule type" value="Genomic_DNA"/>
</dbReference>
<keyword evidence="1" id="KW-0547">Nucleotide-binding</keyword>
<keyword evidence="3" id="KW-0805">Transcription regulation</keyword>
<accession>A0ABW8NFY6</accession>
<evidence type="ECO:0000256" key="2">
    <source>
        <dbReference type="ARBA" id="ARBA00022840"/>
    </source>
</evidence>
<dbReference type="PANTHER" id="PTHR32071">
    <property type="entry name" value="TRANSCRIPTIONAL REGULATORY PROTEIN"/>
    <property type="match status" value="1"/>
</dbReference>
<dbReference type="SMART" id="SM00448">
    <property type="entry name" value="REC"/>
    <property type="match status" value="1"/>
</dbReference>
<dbReference type="InterPro" id="IPR002197">
    <property type="entry name" value="HTH_Fis"/>
</dbReference>
<dbReference type="Gene3D" id="1.10.10.60">
    <property type="entry name" value="Homeodomain-like"/>
    <property type="match status" value="1"/>
</dbReference>
<dbReference type="Gene3D" id="3.40.50.300">
    <property type="entry name" value="P-loop containing nucleotide triphosphate hydrolases"/>
    <property type="match status" value="1"/>
</dbReference>
<name>A0ABW8NFY6_9GAMM</name>
<dbReference type="InterPro" id="IPR025944">
    <property type="entry name" value="Sigma_54_int_dom_CS"/>
</dbReference>
<feature type="modified residue" description="4-aspartylphosphate" evidence="6">
    <location>
        <position position="57"/>
    </location>
</feature>
<evidence type="ECO:0000313" key="9">
    <source>
        <dbReference type="EMBL" id="MFK4751878.1"/>
    </source>
</evidence>
<reference evidence="9 10" key="1">
    <citation type="submission" date="2024-03" db="EMBL/GenBank/DDBJ databases">
        <title>High-quality draft genome sequence of Oceanobacter sp. wDCs-4.</title>
        <authorList>
            <person name="Dong C."/>
        </authorList>
    </citation>
    <scope>NUCLEOTIDE SEQUENCE [LARGE SCALE GENOMIC DNA]</scope>
    <source>
        <strain evidence="10">wDCs-4</strain>
    </source>
</reference>
<dbReference type="PROSITE" id="PS50045">
    <property type="entry name" value="SIGMA54_INTERACT_4"/>
    <property type="match status" value="1"/>
</dbReference>
<gene>
    <name evidence="9" type="ORF">WG929_05585</name>
</gene>